<evidence type="ECO:0000313" key="2">
    <source>
        <dbReference type="EMBL" id="KAF2189660.1"/>
    </source>
</evidence>
<feature type="compositionally biased region" description="Basic and acidic residues" evidence="1">
    <location>
        <begin position="17"/>
        <end position="31"/>
    </location>
</feature>
<dbReference type="AlphaFoldDB" id="A0A6A6EHR9"/>
<feature type="region of interest" description="Disordered" evidence="1">
    <location>
        <begin position="1"/>
        <end position="68"/>
    </location>
</feature>
<proteinExistence type="predicted"/>
<gene>
    <name evidence="2" type="ORF">K469DRAFT_700906</name>
</gene>
<accession>A0A6A6EHR9</accession>
<organism evidence="2 3">
    <name type="scientific">Zopfia rhizophila CBS 207.26</name>
    <dbReference type="NCBI Taxonomy" id="1314779"/>
    <lineage>
        <taxon>Eukaryota</taxon>
        <taxon>Fungi</taxon>
        <taxon>Dikarya</taxon>
        <taxon>Ascomycota</taxon>
        <taxon>Pezizomycotina</taxon>
        <taxon>Dothideomycetes</taxon>
        <taxon>Dothideomycetes incertae sedis</taxon>
        <taxon>Zopfiaceae</taxon>
        <taxon>Zopfia</taxon>
    </lineage>
</organism>
<dbReference type="EMBL" id="ML994620">
    <property type="protein sequence ID" value="KAF2189660.1"/>
    <property type="molecule type" value="Genomic_DNA"/>
</dbReference>
<reference evidence="2" key="1">
    <citation type="journal article" date="2020" name="Stud. Mycol.">
        <title>101 Dothideomycetes genomes: a test case for predicting lifestyles and emergence of pathogens.</title>
        <authorList>
            <person name="Haridas S."/>
            <person name="Albert R."/>
            <person name="Binder M."/>
            <person name="Bloem J."/>
            <person name="Labutti K."/>
            <person name="Salamov A."/>
            <person name="Andreopoulos B."/>
            <person name="Baker S."/>
            <person name="Barry K."/>
            <person name="Bills G."/>
            <person name="Bluhm B."/>
            <person name="Cannon C."/>
            <person name="Castanera R."/>
            <person name="Culley D."/>
            <person name="Daum C."/>
            <person name="Ezra D."/>
            <person name="Gonzalez J."/>
            <person name="Henrissat B."/>
            <person name="Kuo A."/>
            <person name="Liang C."/>
            <person name="Lipzen A."/>
            <person name="Lutzoni F."/>
            <person name="Magnuson J."/>
            <person name="Mondo S."/>
            <person name="Nolan M."/>
            <person name="Ohm R."/>
            <person name="Pangilinan J."/>
            <person name="Park H.-J."/>
            <person name="Ramirez L."/>
            <person name="Alfaro M."/>
            <person name="Sun H."/>
            <person name="Tritt A."/>
            <person name="Yoshinaga Y."/>
            <person name="Zwiers L.-H."/>
            <person name="Turgeon B."/>
            <person name="Goodwin S."/>
            <person name="Spatafora J."/>
            <person name="Crous P."/>
            <person name="Grigoriev I."/>
        </authorList>
    </citation>
    <scope>NUCLEOTIDE SEQUENCE</scope>
    <source>
        <strain evidence="2">CBS 207.26</strain>
    </source>
</reference>
<evidence type="ECO:0000313" key="3">
    <source>
        <dbReference type="Proteomes" id="UP000800200"/>
    </source>
</evidence>
<sequence length="68" mass="7420">MAIAPMNIGRQVPQKRGNGDKEPPKKIEGSRGKTWVSGPRGPNSGISISSCPRRLWGHTKATPNRSRE</sequence>
<protein>
    <submittedName>
        <fullName evidence="2">Uncharacterized protein</fullName>
    </submittedName>
</protein>
<dbReference type="Proteomes" id="UP000800200">
    <property type="component" value="Unassembled WGS sequence"/>
</dbReference>
<evidence type="ECO:0000256" key="1">
    <source>
        <dbReference type="SAM" id="MobiDB-lite"/>
    </source>
</evidence>
<name>A0A6A6EHR9_9PEZI</name>
<keyword evidence="3" id="KW-1185">Reference proteome</keyword>